<keyword evidence="3" id="KW-0378">Hydrolase</keyword>
<keyword evidence="12" id="KW-0460">Magnesium</keyword>
<dbReference type="PANTHER" id="PTHR16222">
    <property type="entry name" value="ADP-RIBOSYLGLYCOHYDROLASE"/>
    <property type="match status" value="1"/>
</dbReference>
<evidence type="ECO:0000256" key="10">
    <source>
        <dbReference type="ARBA" id="ARBA00043193"/>
    </source>
</evidence>
<dbReference type="InterPro" id="IPR005502">
    <property type="entry name" value="Ribosyl_crysJ1"/>
</dbReference>
<protein>
    <recommendedName>
        <fullName evidence="4">ADP-ribosylhydrolase ARH3</fullName>
        <ecNumber evidence="2">3.2.1.143</ecNumber>
    </recommendedName>
    <alternativeName>
        <fullName evidence="5">ADP-ribose glycohydrolase ARH3</fullName>
    </alternativeName>
    <alternativeName>
        <fullName evidence="6">ADP-ribosylhydrolase 3</fullName>
    </alternativeName>
    <alternativeName>
        <fullName evidence="9">O-acetyl-ADP-ribose deacetylase ARH3</fullName>
    </alternativeName>
    <alternativeName>
        <fullName evidence="10">Poly(ADP-ribose) glycohydrolase ARH3</fullName>
    </alternativeName>
    <alternativeName>
        <fullName evidence="8">[Protein ADP-ribosylarginine] hydrolase-like protein 2</fullName>
    </alternativeName>
    <alternativeName>
        <fullName evidence="7">[Protein ADP-ribosylserine] hydrolase</fullName>
    </alternativeName>
</protein>
<feature type="binding site" evidence="12">
    <location>
        <position position="283"/>
    </location>
    <ligand>
        <name>Mg(2+)</name>
        <dbReference type="ChEBI" id="CHEBI:18420"/>
        <label>1</label>
    </ligand>
</feature>
<sequence length="331" mass="35553">MPSVTSRTVGALMALHAADSLGSTYEFQPHATIPHPLPNTVLSGGGVFKWKPGAATDDTDLTRAVLLAYHGLLTGTTSKHGYSVVKASAEHMLAWYVGDWPGRKPGSTPVDIGGATEDSLQRYKKNRDMTSSGDGQGSAGNGSLMRCLPTGLFQRDKKILVSESKRISAITHDDDRCRISCAAYNIIVRALILGESPQEAVRQGEKVAIELEKGQTGLVYSALRLGWEISLPELAKQGPEGTFPGGCSGYVLETLTLAIAAVLDKRSMEDIISDIVCVGKDTDTNAAVAGGLLGARDGEEAVPRHWRDAIEYGEEFRHLAHEILKAQKWDK</sequence>
<gene>
    <name evidence="13" type="ORF">J7T54_008024</name>
</gene>
<evidence type="ECO:0000256" key="2">
    <source>
        <dbReference type="ARBA" id="ARBA00012255"/>
    </source>
</evidence>
<evidence type="ECO:0000256" key="1">
    <source>
        <dbReference type="ARBA" id="ARBA00010702"/>
    </source>
</evidence>
<comment type="similarity">
    <text evidence="1">Belongs to the ADP-ribosylglycohydrolase family.</text>
</comment>
<evidence type="ECO:0000256" key="3">
    <source>
        <dbReference type="ARBA" id="ARBA00022801"/>
    </source>
</evidence>
<evidence type="ECO:0000256" key="4">
    <source>
        <dbReference type="ARBA" id="ARBA00041057"/>
    </source>
</evidence>
<dbReference type="PANTHER" id="PTHR16222:SF24">
    <property type="entry name" value="ADP-RIBOSYLHYDROLASE ARH3"/>
    <property type="match status" value="1"/>
</dbReference>
<keyword evidence="12" id="KW-0479">Metal-binding</keyword>
<dbReference type="SUPFAM" id="SSF101478">
    <property type="entry name" value="ADP-ribosylglycohydrolase"/>
    <property type="match status" value="1"/>
</dbReference>
<dbReference type="GeneID" id="75834496"/>
<name>A0A9P9Y7X2_9HYPO</name>
<dbReference type="EC" id="3.2.1.143" evidence="2"/>
<dbReference type="Proteomes" id="UP001055219">
    <property type="component" value="Unassembled WGS sequence"/>
</dbReference>
<dbReference type="InterPro" id="IPR050792">
    <property type="entry name" value="ADP-ribosylglycohydrolase"/>
</dbReference>
<feature type="binding site" evidence="12">
    <location>
        <position position="58"/>
    </location>
    <ligand>
        <name>Mg(2+)</name>
        <dbReference type="ChEBI" id="CHEBI:18420"/>
        <label>1</label>
    </ligand>
</feature>
<evidence type="ECO:0000256" key="9">
    <source>
        <dbReference type="ARBA" id="ARBA00043187"/>
    </source>
</evidence>
<evidence type="ECO:0000313" key="14">
    <source>
        <dbReference type="Proteomes" id="UP001055219"/>
    </source>
</evidence>
<dbReference type="Gene3D" id="1.10.4080.10">
    <property type="entry name" value="ADP-ribosylation/Crystallin J1"/>
    <property type="match status" value="1"/>
</dbReference>
<comment type="caution">
    <text evidence="13">The sequence shown here is derived from an EMBL/GenBank/DDBJ whole genome shotgun (WGS) entry which is preliminary data.</text>
</comment>
<feature type="binding site" evidence="12">
    <location>
        <position position="56"/>
    </location>
    <ligand>
        <name>Mg(2+)</name>
        <dbReference type="ChEBI" id="CHEBI:18420"/>
        <label>1</label>
    </ligand>
</feature>
<feature type="binding site" evidence="12">
    <location>
        <position position="284"/>
    </location>
    <ligand>
        <name>Mg(2+)</name>
        <dbReference type="ChEBI" id="CHEBI:18420"/>
        <label>1</label>
    </ligand>
</feature>
<dbReference type="OrthoDB" id="2021138at2759"/>
<feature type="binding site" evidence="12">
    <location>
        <position position="57"/>
    </location>
    <ligand>
        <name>Mg(2+)</name>
        <dbReference type="ChEBI" id="CHEBI:18420"/>
        <label>1</label>
    </ligand>
</feature>
<dbReference type="EMBL" id="JAGIXG020000003">
    <property type="protein sequence ID" value="KAI6784930.1"/>
    <property type="molecule type" value="Genomic_DNA"/>
</dbReference>
<evidence type="ECO:0000256" key="12">
    <source>
        <dbReference type="PIRSR" id="PIRSR605502-1"/>
    </source>
</evidence>
<evidence type="ECO:0000256" key="7">
    <source>
        <dbReference type="ARBA" id="ARBA00042722"/>
    </source>
</evidence>
<feature type="binding site" evidence="12">
    <location>
        <position position="281"/>
    </location>
    <ligand>
        <name>Mg(2+)</name>
        <dbReference type="ChEBI" id="CHEBI:18420"/>
        <label>1</label>
    </ligand>
</feature>
<evidence type="ECO:0000313" key="13">
    <source>
        <dbReference type="EMBL" id="KAI6784930.1"/>
    </source>
</evidence>
<dbReference type="AlphaFoldDB" id="A0A9P9Y7X2"/>
<keyword evidence="14" id="KW-1185">Reference proteome</keyword>
<comment type="cofactor">
    <cofactor evidence="12">
        <name>Mg(2+)</name>
        <dbReference type="ChEBI" id="CHEBI:18420"/>
    </cofactor>
    <text evidence="12">Binds 2 magnesium ions per subunit.</text>
</comment>
<organism evidence="13 14">
    <name type="scientific">Emericellopsis cladophorae</name>
    <dbReference type="NCBI Taxonomy" id="2686198"/>
    <lineage>
        <taxon>Eukaryota</taxon>
        <taxon>Fungi</taxon>
        <taxon>Dikarya</taxon>
        <taxon>Ascomycota</taxon>
        <taxon>Pezizomycotina</taxon>
        <taxon>Sordariomycetes</taxon>
        <taxon>Hypocreomycetidae</taxon>
        <taxon>Hypocreales</taxon>
        <taxon>Bionectriaceae</taxon>
        <taxon>Emericellopsis</taxon>
    </lineage>
</organism>
<comment type="catalytic activity">
    <reaction evidence="11">
        <text>alpha-NAD(+) + H2O = ADP-D-ribose + nicotinamide + H(+)</text>
        <dbReference type="Rhea" id="RHEA:68792"/>
        <dbReference type="ChEBI" id="CHEBI:15377"/>
        <dbReference type="ChEBI" id="CHEBI:15378"/>
        <dbReference type="ChEBI" id="CHEBI:17154"/>
        <dbReference type="ChEBI" id="CHEBI:57967"/>
        <dbReference type="ChEBI" id="CHEBI:77017"/>
    </reaction>
</comment>
<reference evidence="13" key="2">
    <citation type="submission" date="2022-07" db="EMBL/GenBank/DDBJ databases">
        <authorList>
            <person name="Goncalves M.F.M."/>
            <person name="Hilario S."/>
            <person name="Van De Peer Y."/>
            <person name="Esteves A.C."/>
            <person name="Alves A."/>
        </authorList>
    </citation>
    <scope>NUCLEOTIDE SEQUENCE</scope>
    <source>
        <strain evidence="13">MUM 19.33</strain>
    </source>
</reference>
<evidence type="ECO:0000256" key="6">
    <source>
        <dbReference type="ARBA" id="ARBA00042471"/>
    </source>
</evidence>
<accession>A0A9P9Y7X2</accession>
<dbReference type="RefSeq" id="XP_051365786.1">
    <property type="nucleotide sequence ID" value="XM_051502611.1"/>
</dbReference>
<dbReference type="GO" id="GO:0004649">
    <property type="term" value="F:poly(ADP-ribose) glycohydrolase activity"/>
    <property type="evidence" value="ECO:0007669"/>
    <property type="project" value="UniProtKB-EC"/>
</dbReference>
<dbReference type="InterPro" id="IPR036705">
    <property type="entry name" value="Ribosyl_crysJ1_sf"/>
</dbReference>
<evidence type="ECO:0000256" key="11">
    <source>
        <dbReference type="ARBA" id="ARBA00049015"/>
    </source>
</evidence>
<dbReference type="GO" id="GO:0046872">
    <property type="term" value="F:metal ion binding"/>
    <property type="evidence" value="ECO:0007669"/>
    <property type="project" value="UniProtKB-KW"/>
</dbReference>
<evidence type="ECO:0000256" key="8">
    <source>
        <dbReference type="ARBA" id="ARBA00042850"/>
    </source>
</evidence>
<evidence type="ECO:0000256" key="5">
    <source>
        <dbReference type="ARBA" id="ARBA00042398"/>
    </source>
</evidence>
<dbReference type="Pfam" id="PF03747">
    <property type="entry name" value="ADP_ribosyl_GH"/>
    <property type="match status" value="1"/>
</dbReference>
<proteinExistence type="inferred from homology"/>
<reference evidence="13" key="1">
    <citation type="journal article" date="2021" name="J Fungi (Basel)">
        <title>Genomic and Metabolomic Analyses of the Marine Fungus Emericellopsis cladophorae: Insights into Saltwater Adaptability Mechanisms and Its Biosynthetic Potential.</title>
        <authorList>
            <person name="Goncalves M.F.M."/>
            <person name="Hilario S."/>
            <person name="Van de Peer Y."/>
            <person name="Esteves A.C."/>
            <person name="Alves A."/>
        </authorList>
    </citation>
    <scope>NUCLEOTIDE SEQUENCE</scope>
    <source>
        <strain evidence="13">MUM 19.33</strain>
    </source>
</reference>